<comment type="caution">
    <text evidence="1">The sequence shown here is derived from an EMBL/GenBank/DDBJ whole genome shotgun (WGS) entry which is preliminary data.</text>
</comment>
<accession>X1V431</accession>
<gene>
    <name evidence="1" type="ORF">S12H4_57785</name>
</gene>
<protein>
    <submittedName>
        <fullName evidence="1">Uncharacterized protein</fullName>
    </submittedName>
</protein>
<dbReference type="EMBL" id="BARW01037429">
    <property type="protein sequence ID" value="GAJ24513.1"/>
    <property type="molecule type" value="Genomic_DNA"/>
</dbReference>
<evidence type="ECO:0000313" key="1">
    <source>
        <dbReference type="EMBL" id="GAJ24513.1"/>
    </source>
</evidence>
<name>X1V431_9ZZZZ</name>
<organism evidence="1">
    <name type="scientific">marine sediment metagenome</name>
    <dbReference type="NCBI Taxonomy" id="412755"/>
    <lineage>
        <taxon>unclassified sequences</taxon>
        <taxon>metagenomes</taxon>
        <taxon>ecological metagenomes</taxon>
    </lineage>
</organism>
<feature type="non-terminal residue" evidence="1">
    <location>
        <position position="1"/>
    </location>
</feature>
<dbReference type="AlphaFoldDB" id="X1V431"/>
<sequence length="79" mass="8956">LRVDQELIIWQPDYFVNNNDGTIEILDRNGEVVARVGEEVCMGGGEITSIEHINKLLKEPLPQDCEGPYWLMGEIVPMD</sequence>
<reference evidence="1" key="1">
    <citation type="journal article" date="2014" name="Front. Microbiol.">
        <title>High frequency of phylogenetically diverse reductive dehalogenase-homologous genes in deep subseafloor sedimentary metagenomes.</title>
        <authorList>
            <person name="Kawai M."/>
            <person name="Futagami T."/>
            <person name="Toyoda A."/>
            <person name="Takaki Y."/>
            <person name="Nishi S."/>
            <person name="Hori S."/>
            <person name="Arai W."/>
            <person name="Tsubouchi T."/>
            <person name="Morono Y."/>
            <person name="Uchiyama I."/>
            <person name="Ito T."/>
            <person name="Fujiyama A."/>
            <person name="Inagaki F."/>
            <person name="Takami H."/>
        </authorList>
    </citation>
    <scope>NUCLEOTIDE SEQUENCE</scope>
    <source>
        <strain evidence="1">Expedition CK06-06</strain>
    </source>
</reference>
<proteinExistence type="predicted"/>